<organism evidence="1 2">
    <name type="scientific">Clunio marinus</name>
    <dbReference type="NCBI Taxonomy" id="568069"/>
    <lineage>
        <taxon>Eukaryota</taxon>
        <taxon>Metazoa</taxon>
        <taxon>Ecdysozoa</taxon>
        <taxon>Arthropoda</taxon>
        <taxon>Hexapoda</taxon>
        <taxon>Insecta</taxon>
        <taxon>Pterygota</taxon>
        <taxon>Neoptera</taxon>
        <taxon>Endopterygota</taxon>
        <taxon>Diptera</taxon>
        <taxon>Nematocera</taxon>
        <taxon>Chironomoidea</taxon>
        <taxon>Chironomidae</taxon>
        <taxon>Clunio</taxon>
    </lineage>
</organism>
<protein>
    <submittedName>
        <fullName evidence="1">CLUMA_CG013936, isoform A</fullName>
    </submittedName>
</protein>
<keyword evidence="2" id="KW-1185">Reference proteome</keyword>
<gene>
    <name evidence="1" type="ORF">CLUMA_CG013936</name>
</gene>
<dbReference type="EMBL" id="CVRI01000054">
    <property type="protein sequence ID" value="CRL00676.1"/>
    <property type="molecule type" value="Genomic_DNA"/>
</dbReference>
<evidence type="ECO:0000313" key="1">
    <source>
        <dbReference type="EMBL" id="CRL00676.1"/>
    </source>
</evidence>
<sequence>MRPKHPNIFPEALKSEIIPTKNEMFKRIKSIQIHSLKSKSSLIIKLLGATRSMSLLSKVESKFMVSFTLQPLLPLPENKPQIIPECRQKLG</sequence>
<accession>A0A1J1IM86</accession>
<evidence type="ECO:0000313" key="2">
    <source>
        <dbReference type="Proteomes" id="UP000183832"/>
    </source>
</evidence>
<dbReference type="Proteomes" id="UP000183832">
    <property type="component" value="Unassembled WGS sequence"/>
</dbReference>
<name>A0A1J1IM86_9DIPT</name>
<reference evidence="1 2" key="1">
    <citation type="submission" date="2015-04" db="EMBL/GenBank/DDBJ databases">
        <authorList>
            <person name="Syromyatnikov M.Y."/>
            <person name="Popov V.N."/>
        </authorList>
    </citation>
    <scope>NUCLEOTIDE SEQUENCE [LARGE SCALE GENOMIC DNA]</scope>
</reference>
<dbReference type="AlphaFoldDB" id="A0A1J1IM86"/>
<proteinExistence type="predicted"/>